<dbReference type="PROSITE" id="PS50943">
    <property type="entry name" value="HTH_CROC1"/>
    <property type="match status" value="1"/>
</dbReference>
<dbReference type="SMART" id="SM00530">
    <property type="entry name" value="HTH_XRE"/>
    <property type="match status" value="1"/>
</dbReference>
<name>A0ABU2H1Q4_9ACTN</name>
<feature type="domain" description="HTH cro/C1-type" evidence="1">
    <location>
        <begin position="36"/>
        <end position="90"/>
    </location>
</feature>
<accession>A0ABU2H1Q4</accession>
<comment type="caution">
    <text evidence="2">The sequence shown here is derived from an EMBL/GenBank/DDBJ whole genome shotgun (WGS) entry which is preliminary data.</text>
</comment>
<gene>
    <name evidence="2" type="ORF">RIF23_01370</name>
</gene>
<dbReference type="Proteomes" id="UP001250214">
    <property type="component" value="Unassembled WGS sequence"/>
</dbReference>
<dbReference type="EMBL" id="JAVLVT010000001">
    <property type="protein sequence ID" value="MDS1268937.1"/>
    <property type="molecule type" value="Genomic_DNA"/>
</dbReference>
<dbReference type="CDD" id="cd00093">
    <property type="entry name" value="HTH_XRE"/>
    <property type="match status" value="1"/>
</dbReference>
<keyword evidence="3" id="KW-1185">Reference proteome</keyword>
<dbReference type="Pfam" id="PF13560">
    <property type="entry name" value="HTH_31"/>
    <property type="match status" value="1"/>
</dbReference>
<reference evidence="3" key="1">
    <citation type="submission" date="2023-07" db="EMBL/GenBank/DDBJ databases">
        <title>Novel species in the genus Lipingzhangella isolated from Sambhar Salt Lake.</title>
        <authorList>
            <person name="Jiya N."/>
            <person name="Kajale S."/>
            <person name="Sharma A."/>
        </authorList>
    </citation>
    <scope>NUCLEOTIDE SEQUENCE [LARGE SCALE GENOMIC DNA]</scope>
    <source>
        <strain evidence="3">LS1_29</strain>
    </source>
</reference>
<dbReference type="RefSeq" id="WP_310910446.1">
    <property type="nucleotide sequence ID" value="NZ_JAVLVT010000001.1"/>
</dbReference>
<dbReference type="SUPFAM" id="SSF47413">
    <property type="entry name" value="lambda repressor-like DNA-binding domains"/>
    <property type="match status" value="1"/>
</dbReference>
<dbReference type="InterPro" id="IPR001387">
    <property type="entry name" value="Cro/C1-type_HTH"/>
</dbReference>
<dbReference type="InterPro" id="IPR010982">
    <property type="entry name" value="Lambda_DNA-bd_dom_sf"/>
</dbReference>
<evidence type="ECO:0000313" key="3">
    <source>
        <dbReference type="Proteomes" id="UP001250214"/>
    </source>
</evidence>
<dbReference type="Gene3D" id="1.10.260.40">
    <property type="entry name" value="lambda repressor-like DNA-binding domains"/>
    <property type="match status" value="1"/>
</dbReference>
<sequence length="447" mass="47756">MPQNEAPLRGGTTNADLWNRPDVARALSTCDFPTLLETVRCARGWSQADLAQAVGYSQSWVSRVVNARQSLTLDQVVELSTRLDIPLHLLRFSDQPTAPTAAGRAGVPARTQAQAQAQALRGSPTRPPVGMATETGPGSHPTAQRICAITGSQRRLEGSLPAHDLARSAVAHLELSGRTLARAQRASAPGVTEIAAAASEAAGLAAWLHTDMGDAGSARGYYRLAVRRARQARNGLLTAYMMGSLAAFEIEEDEVDLGLSLAESAGRFLGPSAHPTARAWLSCVRALAHSSGGDVPAARSELAAAERCAEHSSNTDPPWPWVFPFDGAKLARYRAQAATRSGRSAEALQTFVDAFQRTVVPPKQRAVLLVEWAQAHRDSGGVDAAFRLAAEALSLGVTYRSERVISRVRRFRRSYRGPHPREAKELDARLAELAAGVTGAVSQGEDE</sequence>
<protein>
    <submittedName>
        <fullName evidence="2">Helix-turn-helix transcriptional regulator</fullName>
    </submittedName>
</protein>
<organism evidence="2 3">
    <name type="scientific">Lipingzhangella rawalii</name>
    <dbReference type="NCBI Taxonomy" id="2055835"/>
    <lineage>
        <taxon>Bacteria</taxon>
        <taxon>Bacillati</taxon>
        <taxon>Actinomycetota</taxon>
        <taxon>Actinomycetes</taxon>
        <taxon>Streptosporangiales</taxon>
        <taxon>Nocardiopsidaceae</taxon>
        <taxon>Lipingzhangella</taxon>
    </lineage>
</organism>
<proteinExistence type="predicted"/>
<evidence type="ECO:0000313" key="2">
    <source>
        <dbReference type="EMBL" id="MDS1268937.1"/>
    </source>
</evidence>
<evidence type="ECO:0000259" key="1">
    <source>
        <dbReference type="PROSITE" id="PS50943"/>
    </source>
</evidence>